<gene>
    <name evidence="1" type="ORF">HYR64_09635</name>
</gene>
<evidence type="ECO:0000313" key="1">
    <source>
        <dbReference type="EMBL" id="MBI1757353.1"/>
    </source>
</evidence>
<dbReference type="EMBL" id="JACOSL010000059">
    <property type="protein sequence ID" value="MBI1757353.1"/>
    <property type="molecule type" value="Genomic_DNA"/>
</dbReference>
<dbReference type="InterPro" id="IPR003749">
    <property type="entry name" value="ThiS/MoaD-like"/>
</dbReference>
<protein>
    <submittedName>
        <fullName evidence="1">MoaD/ThiS family protein</fullName>
    </submittedName>
</protein>
<evidence type="ECO:0000313" key="2">
    <source>
        <dbReference type="Proteomes" id="UP000727962"/>
    </source>
</evidence>
<sequence>MALWRVQLFAYLRDRHGEWVEIEAPPTTEGLLLALEARGIGGGYCRLAVNRAFASDGQSLNTGDELALIPPVSGG</sequence>
<dbReference type="CDD" id="cd00754">
    <property type="entry name" value="Ubl_MoaD"/>
    <property type="match status" value="1"/>
</dbReference>
<reference evidence="1" key="1">
    <citation type="submission" date="2020-07" db="EMBL/GenBank/DDBJ databases">
        <title>Huge and variable diversity of episymbiotic CPR bacteria and DPANN archaea in groundwater ecosystems.</title>
        <authorList>
            <person name="He C.Y."/>
            <person name="Keren R."/>
            <person name="Whittaker M."/>
            <person name="Farag I.F."/>
            <person name="Doudna J."/>
            <person name="Cate J.H.D."/>
            <person name="Banfield J.F."/>
        </authorList>
    </citation>
    <scope>NUCLEOTIDE SEQUENCE</scope>
    <source>
        <strain evidence="1">NC_groundwater_17_Pr7_B-0.1um_64_12</strain>
    </source>
</reference>
<dbReference type="InterPro" id="IPR012675">
    <property type="entry name" value="Beta-grasp_dom_sf"/>
</dbReference>
<comment type="caution">
    <text evidence="1">The sequence shown here is derived from an EMBL/GenBank/DDBJ whole genome shotgun (WGS) entry which is preliminary data.</text>
</comment>
<dbReference type="Gene3D" id="3.10.20.30">
    <property type="match status" value="1"/>
</dbReference>
<organism evidence="1 2">
    <name type="scientific">Fimbriimonas ginsengisoli</name>
    <dbReference type="NCBI Taxonomy" id="1005039"/>
    <lineage>
        <taxon>Bacteria</taxon>
        <taxon>Bacillati</taxon>
        <taxon>Armatimonadota</taxon>
        <taxon>Fimbriimonadia</taxon>
        <taxon>Fimbriimonadales</taxon>
        <taxon>Fimbriimonadaceae</taxon>
        <taxon>Fimbriimonas</taxon>
    </lineage>
</organism>
<dbReference type="InterPro" id="IPR016155">
    <property type="entry name" value="Mopterin_synth/thiamin_S_b"/>
</dbReference>
<dbReference type="SUPFAM" id="SSF54285">
    <property type="entry name" value="MoaD/ThiS"/>
    <property type="match status" value="1"/>
</dbReference>
<proteinExistence type="predicted"/>
<accession>A0A931LW91</accession>
<name>A0A931LW91_FIMGI</name>
<dbReference type="Proteomes" id="UP000727962">
    <property type="component" value="Unassembled WGS sequence"/>
</dbReference>
<dbReference type="AlphaFoldDB" id="A0A931LW91"/>
<dbReference type="Pfam" id="PF02597">
    <property type="entry name" value="ThiS"/>
    <property type="match status" value="1"/>
</dbReference>